<evidence type="ECO:0000256" key="2">
    <source>
        <dbReference type="ARBA" id="ARBA00010044"/>
    </source>
</evidence>
<comment type="cofactor">
    <cofactor evidence="15">
        <name>Zn(2+)</name>
        <dbReference type="ChEBI" id="CHEBI:29105"/>
    </cofactor>
    <text evidence="15">Binds 1 zinc ion per subunit.</text>
</comment>
<dbReference type="InterPro" id="IPR003959">
    <property type="entry name" value="ATPase_AAA_core"/>
</dbReference>
<dbReference type="SMART" id="SM00382">
    <property type="entry name" value="AAA"/>
    <property type="match status" value="1"/>
</dbReference>
<proteinExistence type="inferred from homology"/>
<evidence type="ECO:0000256" key="7">
    <source>
        <dbReference type="ARBA" id="ARBA00022741"/>
    </source>
</evidence>
<dbReference type="CDD" id="cd19501">
    <property type="entry name" value="RecA-like_FtsH"/>
    <property type="match status" value="1"/>
</dbReference>
<dbReference type="InterPro" id="IPR003960">
    <property type="entry name" value="ATPase_AAA_CS"/>
</dbReference>
<comment type="function">
    <text evidence="15">Acts as a processive, ATP-dependent zinc metallopeptidase for both cytoplasmic and membrane proteins. Plays a role in the quality control of integral membrane proteins.</text>
</comment>
<dbReference type="InterPro" id="IPR041569">
    <property type="entry name" value="AAA_lid_3"/>
</dbReference>
<dbReference type="NCBIfam" id="TIGR01241">
    <property type="entry name" value="FtsH_fam"/>
    <property type="match status" value="1"/>
</dbReference>
<dbReference type="Pfam" id="PF17862">
    <property type="entry name" value="AAA_lid_3"/>
    <property type="match status" value="1"/>
</dbReference>
<keyword evidence="6 15" id="KW-0479">Metal-binding</keyword>
<evidence type="ECO:0000256" key="3">
    <source>
        <dbReference type="ARBA" id="ARBA00022475"/>
    </source>
</evidence>
<dbReference type="SUPFAM" id="SSF52540">
    <property type="entry name" value="P-loop containing nucleoside triphosphate hydrolases"/>
    <property type="match status" value="1"/>
</dbReference>
<evidence type="ECO:0000256" key="5">
    <source>
        <dbReference type="ARBA" id="ARBA00022692"/>
    </source>
</evidence>
<evidence type="ECO:0000256" key="4">
    <source>
        <dbReference type="ARBA" id="ARBA00022670"/>
    </source>
</evidence>
<comment type="subunit">
    <text evidence="15">Homohexamer.</text>
</comment>
<feature type="region of interest" description="Disordered" evidence="17">
    <location>
        <begin position="716"/>
        <end position="743"/>
    </location>
</feature>
<dbReference type="OrthoDB" id="9809379at2"/>
<dbReference type="AlphaFoldDB" id="A0A2Z4LLA3"/>
<reference evidence="19" key="1">
    <citation type="submission" date="2018-06" db="EMBL/GenBank/DDBJ databases">
        <title>Complete genome sequences of Mycoplasma anatis, M. anseris and M. cloacale type strains.</title>
        <authorList>
            <person name="Grozner D."/>
            <person name="Forro B."/>
            <person name="Sulyok K.M."/>
            <person name="Marton S."/>
            <person name="Kreizinger Z."/>
            <person name="Banyai K."/>
            <person name="Gyuranecz M."/>
        </authorList>
    </citation>
    <scope>NUCLEOTIDE SEQUENCE [LARGE SCALE GENOMIC DNA]</scope>
    <source>
        <strain evidence="19">NCTC 10199</strain>
    </source>
</reference>
<dbReference type="Gene3D" id="1.10.8.60">
    <property type="match status" value="1"/>
</dbReference>
<evidence type="ECO:0000256" key="8">
    <source>
        <dbReference type="ARBA" id="ARBA00022801"/>
    </source>
</evidence>
<gene>
    <name evidence="15" type="primary">ftsH</name>
    <name evidence="18" type="ORF">DK849_00260</name>
</gene>
<organism evidence="18 19">
    <name type="scientific">Metamycoplasma cloacale</name>
    <dbReference type="NCBI Taxonomy" id="92401"/>
    <lineage>
        <taxon>Bacteria</taxon>
        <taxon>Bacillati</taxon>
        <taxon>Mycoplasmatota</taxon>
        <taxon>Mycoplasmoidales</taxon>
        <taxon>Metamycoplasmataceae</taxon>
        <taxon>Metamycoplasma</taxon>
    </lineage>
</organism>
<feature type="binding site" evidence="15">
    <location>
        <position position="495"/>
    </location>
    <ligand>
        <name>Zn(2+)</name>
        <dbReference type="ChEBI" id="CHEBI:29105"/>
        <note>catalytic</note>
    </ligand>
</feature>
<evidence type="ECO:0000313" key="19">
    <source>
        <dbReference type="Proteomes" id="UP000249865"/>
    </source>
</evidence>
<dbReference type="GO" id="GO:0016887">
    <property type="term" value="F:ATP hydrolysis activity"/>
    <property type="evidence" value="ECO:0007669"/>
    <property type="project" value="UniProtKB-UniRule"/>
</dbReference>
<dbReference type="InterPro" id="IPR037219">
    <property type="entry name" value="Peptidase_M41-like"/>
</dbReference>
<dbReference type="InterPro" id="IPR027417">
    <property type="entry name" value="P-loop_NTPase"/>
</dbReference>
<keyword evidence="9 15" id="KW-0862">Zinc</keyword>
<dbReference type="Proteomes" id="UP000249865">
    <property type="component" value="Chromosome"/>
</dbReference>
<feature type="transmembrane region" description="Helical" evidence="15">
    <location>
        <begin position="12"/>
        <end position="37"/>
    </location>
</feature>
<keyword evidence="10 15" id="KW-0067">ATP-binding</keyword>
<feature type="compositionally biased region" description="Basic and acidic residues" evidence="17">
    <location>
        <begin position="716"/>
        <end position="729"/>
    </location>
</feature>
<evidence type="ECO:0000256" key="12">
    <source>
        <dbReference type="ARBA" id="ARBA00023049"/>
    </source>
</evidence>
<protein>
    <recommendedName>
        <fullName evidence="15">ATP-dependent zinc metalloprotease FtsH</fullName>
        <ecNumber evidence="15">3.4.24.-</ecNumber>
    </recommendedName>
</protein>
<evidence type="ECO:0000256" key="9">
    <source>
        <dbReference type="ARBA" id="ARBA00022833"/>
    </source>
</evidence>
<dbReference type="FunFam" id="3.40.50.300:FF:000001">
    <property type="entry name" value="ATP-dependent zinc metalloprotease FtsH"/>
    <property type="match status" value="1"/>
</dbReference>
<dbReference type="GO" id="GO:0005524">
    <property type="term" value="F:ATP binding"/>
    <property type="evidence" value="ECO:0007669"/>
    <property type="project" value="UniProtKB-UniRule"/>
</dbReference>
<dbReference type="InterPro" id="IPR000642">
    <property type="entry name" value="Peptidase_M41"/>
</dbReference>
<dbReference type="GO" id="GO:0004176">
    <property type="term" value="F:ATP-dependent peptidase activity"/>
    <property type="evidence" value="ECO:0007669"/>
    <property type="project" value="InterPro"/>
</dbReference>
<keyword evidence="3 15" id="KW-1003">Cell membrane</keyword>
<keyword evidence="8 15" id="KW-0378">Hydrolase</keyword>
<evidence type="ECO:0000256" key="1">
    <source>
        <dbReference type="ARBA" id="ARBA00004370"/>
    </source>
</evidence>
<dbReference type="RefSeq" id="WP_029330562.1">
    <property type="nucleotide sequence ID" value="NZ_CP030103.1"/>
</dbReference>
<comment type="similarity">
    <text evidence="2 15">In the C-terminal section; belongs to the peptidase M41 family.</text>
</comment>
<dbReference type="GO" id="GO:0004222">
    <property type="term" value="F:metalloendopeptidase activity"/>
    <property type="evidence" value="ECO:0007669"/>
    <property type="project" value="InterPro"/>
</dbReference>
<dbReference type="EC" id="3.4.24.-" evidence="15"/>
<keyword evidence="19" id="KW-1185">Reference proteome</keyword>
<dbReference type="FunFam" id="1.10.8.60:FF:000001">
    <property type="entry name" value="ATP-dependent zinc metalloprotease FtsH"/>
    <property type="match status" value="1"/>
</dbReference>
<evidence type="ECO:0000256" key="11">
    <source>
        <dbReference type="ARBA" id="ARBA00022989"/>
    </source>
</evidence>
<feature type="binding site" evidence="15">
    <location>
        <position position="499"/>
    </location>
    <ligand>
        <name>Zn(2+)</name>
        <dbReference type="ChEBI" id="CHEBI:29105"/>
        <note>catalytic</note>
    </ligand>
</feature>
<dbReference type="EMBL" id="CP030103">
    <property type="protein sequence ID" value="AWX42522.1"/>
    <property type="molecule type" value="Genomic_DNA"/>
</dbReference>
<keyword evidence="11 15" id="KW-1133">Transmembrane helix</keyword>
<evidence type="ECO:0000256" key="13">
    <source>
        <dbReference type="ARBA" id="ARBA00023136"/>
    </source>
</evidence>
<dbReference type="SUPFAM" id="SSF140990">
    <property type="entry name" value="FtsH protease domain-like"/>
    <property type="match status" value="1"/>
</dbReference>
<sequence length="743" mass="82053">MNQANQPKKPFALWKIAMILFSIILIAGIFATISYYMSNPMRNVTRDTVILNEIVTKAAKSKDDNFFITKFVLNDYNGMLNIKYVATPEEWGEIHNHAGLLTGSAREFEEWFILTGFNKAEFHKLLIKLSNPDVNFATPGVNIDNFIIDTSVFTTAPASMKNNAIWTNEMVNNQTPLFTYLVSSLSPFVIMSLLILGWIAINRASRNYMNGGNVLGEQGASKAIQVKSDKKFADVAGNEEVKEEIQEVVDYLKNPKKYASAGARIPKGILLGGPPGTGKTLLAKATAGEAGVPFLFISASNFVEMFVGLGARRVREVFAEARSKAPAIVFIDELDAVGRSRGAGIGGGNDEREQTLNQILVEMDGMVENSGVIVMAATNRTDVLDPALLRPGRFDRTITVNLPDIKEREAILKLHAKGKRISPNVKFSNVARRTPGFSGAQLENVINEASLLSVREKTNIITTAQIDEAIDRVMMGPAKKSRTITEQENIAVAYHEAGHAVVGIKLRDGIKVQKITIIPRGNAGGYNLMLPDTEKYNSTKSELLASIASFMGGRVAESIIYGEDNVSTGAANDIAKATKIARKMVTEYGLSNLGPIQYEEDSSNPFLGRDYMKNASFSNKIGHEIDLEIRRIILEAEKQAFDIINENRQLLELIKDALILNETIVAEEIEYIAEHLQLPPTMEKTKEDLKSEYTKEDFDALFNEVAGVKKIEESKMSTEKFETKKQKLDDNDDSNNSNANDTN</sequence>
<evidence type="ECO:0000256" key="17">
    <source>
        <dbReference type="SAM" id="MobiDB-lite"/>
    </source>
</evidence>
<name>A0A2Z4LLA3_9BACT</name>
<keyword evidence="12 15" id="KW-0482">Metalloprotease</keyword>
<feature type="transmembrane region" description="Helical" evidence="15">
    <location>
        <begin position="177"/>
        <end position="201"/>
    </location>
</feature>
<dbReference type="InterPro" id="IPR005936">
    <property type="entry name" value="FtsH"/>
</dbReference>
<dbReference type="InterPro" id="IPR003593">
    <property type="entry name" value="AAA+_ATPase"/>
</dbReference>
<dbReference type="Pfam" id="PF00004">
    <property type="entry name" value="AAA"/>
    <property type="match status" value="1"/>
</dbReference>
<keyword evidence="4 15" id="KW-0645">Protease</keyword>
<comment type="similarity">
    <text evidence="16">Belongs to the AAA ATPase family.</text>
</comment>
<keyword evidence="7 15" id="KW-0547">Nucleotide-binding</keyword>
<dbReference type="GO" id="GO:0005886">
    <property type="term" value="C:plasma membrane"/>
    <property type="evidence" value="ECO:0007669"/>
    <property type="project" value="UniProtKB-SubCell"/>
</dbReference>
<accession>A0A2Z4LLA3</accession>
<dbReference type="Pfam" id="PF01434">
    <property type="entry name" value="Peptidase_M41"/>
    <property type="match status" value="1"/>
</dbReference>
<dbReference type="GO" id="GO:0008270">
    <property type="term" value="F:zinc ion binding"/>
    <property type="evidence" value="ECO:0007669"/>
    <property type="project" value="UniProtKB-UniRule"/>
</dbReference>
<feature type="active site" evidence="15">
    <location>
        <position position="496"/>
    </location>
</feature>
<feature type="binding site" evidence="15">
    <location>
        <position position="573"/>
    </location>
    <ligand>
        <name>Zn(2+)</name>
        <dbReference type="ChEBI" id="CHEBI:29105"/>
        <note>catalytic</note>
    </ligand>
</feature>
<evidence type="ECO:0000256" key="6">
    <source>
        <dbReference type="ARBA" id="ARBA00022723"/>
    </source>
</evidence>
<keyword evidence="13 15" id="KW-0472">Membrane</keyword>
<evidence type="ECO:0000313" key="18">
    <source>
        <dbReference type="EMBL" id="AWX42522.1"/>
    </source>
</evidence>
<keyword evidence="5 15" id="KW-0812">Transmembrane</keyword>
<comment type="similarity">
    <text evidence="14 15">In the central section; belongs to the AAA ATPase family.</text>
</comment>
<dbReference type="Gene3D" id="3.40.50.300">
    <property type="entry name" value="P-loop containing nucleotide triphosphate hydrolases"/>
    <property type="match status" value="1"/>
</dbReference>
<dbReference type="GO" id="GO:0006508">
    <property type="term" value="P:proteolysis"/>
    <property type="evidence" value="ECO:0007669"/>
    <property type="project" value="UniProtKB-KW"/>
</dbReference>
<dbReference type="FunFam" id="1.20.58.760:FF:000001">
    <property type="entry name" value="ATP-dependent zinc metalloprotease FtsH"/>
    <property type="match status" value="1"/>
</dbReference>
<feature type="compositionally biased region" description="Low complexity" evidence="17">
    <location>
        <begin position="734"/>
        <end position="743"/>
    </location>
</feature>
<dbReference type="PANTHER" id="PTHR23076">
    <property type="entry name" value="METALLOPROTEASE M41 FTSH"/>
    <property type="match status" value="1"/>
</dbReference>
<evidence type="ECO:0000256" key="14">
    <source>
        <dbReference type="ARBA" id="ARBA00061570"/>
    </source>
</evidence>
<feature type="binding site" evidence="15">
    <location>
        <begin position="273"/>
        <end position="280"/>
    </location>
    <ligand>
        <name>ATP</name>
        <dbReference type="ChEBI" id="CHEBI:30616"/>
    </ligand>
</feature>
<dbReference type="GO" id="GO:0030163">
    <property type="term" value="P:protein catabolic process"/>
    <property type="evidence" value="ECO:0007669"/>
    <property type="project" value="UniProtKB-UniRule"/>
</dbReference>
<comment type="subcellular location">
    <subcellularLocation>
        <location evidence="15">Cell membrane</location>
        <topology evidence="15">Multi-pass membrane protein</topology>
        <orientation evidence="15">Cytoplasmic side</orientation>
    </subcellularLocation>
    <subcellularLocation>
        <location evidence="1">Membrane</location>
    </subcellularLocation>
</comment>
<dbReference type="PROSITE" id="PS00674">
    <property type="entry name" value="AAA"/>
    <property type="match status" value="1"/>
</dbReference>
<dbReference type="KEGG" id="mclo:DK849_00260"/>
<evidence type="ECO:0000256" key="15">
    <source>
        <dbReference type="HAMAP-Rule" id="MF_01458"/>
    </source>
</evidence>
<evidence type="ECO:0000256" key="10">
    <source>
        <dbReference type="ARBA" id="ARBA00022840"/>
    </source>
</evidence>
<dbReference type="PANTHER" id="PTHR23076:SF97">
    <property type="entry name" value="ATP-DEPENDENT ZINC METALLOPROTEASE YME1L1"/>
    <property type="match status" value="1"/>
</dbReference>
<evidence type="ECO:0000256" key="16">
    <source>
        <dbReference type="RuleBase" id="RU003651"/>
    </source>
</evidence>
<dbReference type="HAMAP" id="MF_01458">
    <property type="entry name" value="FtsH"/>
    <property type="match status" value="1"/>
</dbReference>
<dbReference type="Gene3D" id="1.20.58.760">
    <property type="entry name" value="Peptidase M41"/>
    <property type="match status" value="1"/>
</dbReference>